<proteinExistence type="predicted"/>
<accession>A0A5N6M3L4</accession>
<keyword evidence="2" id="KW-1185">Reference proteome</keyword>
<evidence type="ECO:0000313" key="1">
    <source>
        <dbReference type="EMBL" id="KAD3068505.1"/>
    </source>
</evidence>
<organism evidence="1 2">
    <name type="scientific">Mikania micrantha</name>
    <name type="common">bitter vine</name>
    <dbReference type="NCBI Taxonomy" id="192012"/>
    <lineage>
        <taxon>Eukaryota</taxon>
        <taxon>Viridiplantae</taxon>
        <taxon>Streptophyta</taxon>
        <taxon>Embryophyta</taxon>
        <taxon>Tracheophyta</taxon>
        <taxon>Spermatophyta</taxon>
        <taxon>Magnoliopsida</taxon>
        <taxon>eudicotyledons</taxon>
        <taxon>Gunneridae</taxon>
        <taxon>Pentapetalae</taxon>
        <taxon>asterids</taxon>
        <taxon>campanulids</taxon>
        <taxon>Asterales</taxon>
        <taxon>Asteraceae</taxon>
        <taxon>Asteroideae</taxon>
        <taxon>Heliantheae alliance</taxon>
        <taxon>Eupatorieae</taxon>
        <taxon>Mikania</taxon>
    </lineage>
</organism>
<reference evidence="1 2" key="1">
    <citation type="submission" date="2019-05" db="EMBL/GenBank/DDBJ databases">
        <title>Mikania micrantha, genome provides insights into the molecular mechanism of rapid growth.</title>
        <authorList>
            <person name="Liu B."/>
        </authorList>
    </citation>
    <scope>NUCLEOTIDE SEQUENCE [LARGE SCALE GENOMIC DNA]</scope>
    <source>
        <strain evidence="1">NLD-2019</strain>
        <tissue evidence="1">Leaf</tissue>
    </source>
</reference>
<evidence type="ECO:0000313" key="2">
    <source>
        <dbReference type="Proteomes" id="UP000326396"/>
    </source>
</evidence>
<name>A0A5N6M3L4_9ASTR</name>
<gene>
    <name evidence="1" type="ORF">E3N88_36385</name>
</gene>
<dbReference type="AlphaFoldDB" id="A0A5N6M3L4"/>
<dbReference type="EMBL" id="SZYD01000017">
    <property type="protein sequence ID" value="KAD3068505.1"/>
    <property type="molecule type" value="Genomic_DNA"/>
</dbReference>
<sequence length="250" mass="28747">MIRKHAKHPSDDTSYIYTWILGREYGHRLIDMQPETPCLGRCYHTLKNYQKSRWIAIENMIETVIGELGKQSNSVLVNARKGGKKKANLPVSRCYQILRNYQTSRRIAIENMIEDVIGEFGKQSNSVLVNARKGGVKKANLPKSYYRVAAGYKITTKLTNLRIAAARSRCYQILRNYQTSRWIASKFAFFSPPFRAFTNTELLCFPNSPMTVSIRFSTVPESCKPPLLEIDSFWTLMKSSLNEIEGRTHH</sequence>
<protein>
    <submittedName>
        <fullName evidence="1">Uncharacterized protein</fullName>
    </submittedName>
</protein>
<comment type="caution">
    <text evidence="1">The sequence shown here is derived from an EMBL/GenBank/DDBJ whole genome shotgun (WGS) entry which is preliminary data.</text>
</comment>
<dbReference type="Proteomes" id="UP000326396">
    <property type="component" value="Linkage Group LG7"/>
</dbReference>